<name>A0A2A5WCC4_9GAMM</name>
<keyword evidence="1" id="KW-0472">Membrane</keyword>
<gene>
    <name evidence="2" type="ORF">CNF02_06140</name>
</gene>
<evidence type="ECO:0000313" key="2">
    <source>
        <dbReference type="EMBL" id="PDH33934.1"/>
    </source>
</evidence>
<organism evidence="2 3">
    <name type="scientific">OM182 bacterium MED-G28</name>
    <dbReference type="NCBI Taxonomy" id="1986256"/>
    <lineage>
        <taxon>Bacteria</taxon>
        <taxon>Pseudomonadati</taxon>
        <taxon>Pseudomonadota</taxon>
        <taxon>Gammaproteobacteria</taxon>
        <taxon>OMG group</taxon>
        <taxon>OM182 clade</taxon>
    </lineage>
</organism>
<evidence type="ECO:0000256" key="1">
    <source>
        <dbReference type="SAM" id="Phobius"/>
    </source>
</evidence>
<keyword evidence="1" id="KW-1133">Transmembrane helix</keyword>
<reference evidence="2 3" key="1">
    <citation type="submission" date="2017-08" db="EMBL/GenBank/DDBJ databases">
        <title>Fine stratification of microbial communities through a metagenomic profile of the photic zone.</title>
        <authorList>
            <person name="Haro-Moreno J.M."/>
            <person name="Lopez-Perez M."/>
            <person name="De La Torre J."/>
            <person name="Picazo A."/>
            <person name="Camacho A."/>
            <person name="Rodriguez-Valera F."/>
        </authorList>
    </citation>
    <scope>NUCLEOTIDE SEQUENCE [LARGE SCALE GENOMIC DNA]</scope>
    <source>
        <strain evidence="2">MED-G28</strain>
    </source>
</reference>
<sequence>MRSNLIYIIFAVAALMAAILLAICLAETVPDAGGRAHAEIAGLQVGGDGTARLQYIGPLAFLFQCLLLTQIALLSLLGVAERYRTNELLTYMGGTLAITLFIAWKMFSGHSAFLDTGETAYFMGFPTATAWQTYGTWLGAIPLILIYSFGFNKFIYTKEDEEKFNALLAEKTNKLSEAENSDRAT</sequence>
<feature type="transmembrane region" description="Helical" evidence="1">
    <location>
        <begin position="134"/>
        <end position="155"/>
    </location>
</feature>
<dbReference type="Proteomes" id="UP000219329">
    <property type="component" value="Unassembled WGS sequence"/>
</dbReference>
<feature type="transmembrane region" description="Helical" evidence="1">
    <location>
        <begin position="55"/>
        <end position="76"/>
    </location>
</feature>
<accession>A0A2A5WCC4</accession>
<dbReference type="EMBL" id="NTJZ01000005">
    <property type="protein sequence ID" value="PDH33934.1"/>
    <property type="molecule type" value="Genomic_DNA"/>
</dbReference>
<comment type="caution">
    <text evidence="2">The sequence shown here is derived from an EMBL/GenBank/DDBJ whole genome shotgun (WGS) entry which is preliminary data.</text>
</comment>
<feature type="transmembrane region" description="Helical" evidence="1">
    <location>
        <begin position="88"/>
        <end position="107"/>
    </location>
</feature>
<protein>
    <submittedName>
        <fullName evidence="2">Uncharacterized protein</fullName>
    </submittedName>
</protein>
<dbReference type="AlphaFoldDB" id="A0A2A5WCC4"/>
<keyword evidence="1" id="KW-0812">Transmembrane</keyword>
<evidence type="ECO:0000313" key="3">
    <source>
        <dbReference type="Proteomes" id="UP000219329"/>
    </source>
</evidence>
<proteinExistence type="predicted"/>